<dbReference type="Proteomes" id="UP000555546">
    <property type="component" value="Unassembled WGS sequence"/>
</dbReference>
<evidence type="ECO:0000256" key="4">
    <source>
        <dbReference type="ARBA" id="ARBA00022692"/>
    </source>
</evidence>
<evidence type="ECO:0000256" key="9">
    <source>
        <dbReference type="ARBA" id="ARBA00024725"/>
    </source>
</evidence>
<evidence type="ECO:0000256" key="8">
    <source>
        <dbReference type="ARBA" id="ARBA00023136"/>
    </source>
</evidence>
<feature type="domain" description="ABC transporter" evidence="11">
    <location>
        <begin position="394"/>
        <end position="630"/>
    </location>
</feature>
<evidence type="ECO:0000256" key="7">
    <source>
        <dbReference type="ARBA" id="ARBA00022989"/>
    </source>
</evidence>
<dbReference type="PROSITE" id="PS50893">
    <property type="entry name" value="ABC_TRANSPORTER_2"/>
    <property type="match status" value="1"/>
</dbReference>
<dbReference type="GO" id="GO:0016887">
    <property type="term" value="F:ATP hydrolysis activity"/>
    <property type="evidence" value="ECO:0007669"/>
    <property type="project" value="InterPro"/>
</dbReference>
<gene>
    <name evidence="13" type="ORF">FHS76_002794</name>
</gene>
<dbReference type="Pfam" id="PF00005">
    <property type="entry name" value="ABC_tran"/>
    <property type="match status" value="1"/>
</dbReference>
<accession>A0A7W9AYH4</accession>
<keyword evidence="6 13" id="KW-0067">ATP-binding</keyword>
<evidence type="ECO:0000256" key="2">
    <source>
        <dbReference type="ARBA" id="ARBA00004651"/>
    </source>
</evidence>
<dbReference type="SUPFAM" id="SSF52540">
    <property type="entry name" value="P-loop containing nucleoside triphosphate hydrolases"/>
    <property type="match status" value="1"/>
</dbReference>
<reference evidence="13 14" key="1">
    <citation type="submission" date="2020-08" db="EMBL/GenBank/DDBJ databases">
        <title>Genomic Encyclopedia of Type Strains, Phase IV (KMG-IV): sequencing the most valuable type-strain genomes for metagenomic binning, comparative biology and taxonomic classification.</title>
        <authorList>
            <person name="Goeker M."/>
        </authorList>
    </citation>
    <scope>NUCLEOTIDE SEQUENCE [LARGE SCALE GENOMIC DNA]</scope>
    <source>
        <strain evidence="13 14">DSM 26944</strain>
    </source>
</reference>
<dbReference type="SUPFAM" id="SSF90123">
    <property type="entry name" value="ABC transporter transmembrane region"/>
    <property type="match status" value="1"/>
</dbReference>
<dbReference type="InterPro" id="IPR039421">
    <property type="entry name" value="Type_1_exporter"/>
</dbReference>
<keyword evidence="7 10" id="KW-1133">Transmembrane helix</keyword>
<evidence type="ECO:0000256" key="6">
    <source>
        <dbReference type="ARBA" id="ARBA00022840"/>
    </source>
</evidence>
<feature type="transmembrane region" description="Helical" evidence="10">
    <location>
        <begin position="216"/>
        <end position="234"/>
    </location>
</feature>
<dbReference type="InterPro" id="IPR011527">
    <property type="entry name" value="ABC1_TM_dom"/>
</dbReference>
<comment type="function">
    <text evidence="9">Part of an ABC transporter complex. Transmembrane domains (TMD) form a pore in the inner membrane and the ATP-binding domain (NBD) is responsible for energy generation.</text>
</comment>
<dbReference type="RefSeq" id="WP_183653542.1">
    <property type="nucleotide sequence ID" value="NZ_JACIJG010000010.1"/>
</dbReference>
<evidence type="ECO:0000313" key="13">
    <source>
        <dbReference type="EMBL" id="MBB5702903.1"/>
    </source>
</evidence>
<dbReference type="GO" id="GO:0015421">
    <property type="term" value="F:ABC-type oligopeptide transporter activity"/>
    <property type="evidence" value="ECO:0007669"/>
    <property type="project" value="TreeGrafter"/>
</dbReference>
<feature type="transmembrane region" description="Helical" evidence="10">
    <location>
        <begin position="186"/>
        <end position="210"/>
    </location>
</feature>
<dbReference type="FunFam" id="3.40.50.300:FF:000218">
    <property type="entry name" value="Multidrug ABC transporter ATP-binding protein"/>
    <property type="match status" value="1"/>
</dbReference>
<feature type="transmembrane region" description="Helical" evidence="10">
    <location>
        <begin position="116"/>
        <end position="137"/>
    </location>
</feature>
<dbReference type="Pfam" id="PF00664">
    <property type="entry name" value="ABC_membrane"/>
    <property type="match status" value="1"/>
</dbReference>
<dbReference type="Gene3D" id="3.40.50.300">
    <property type="entry name" value="P-loop containing nucleotide triphosphate hydrolases"/>
    <property type="match status" value="1"/>
</dbReference>
<dbReference type="CDD" id="cd18575">
    <property type="entry name" value="ABC_6TM_bac_exporter_ABCB8_10_like"/>
    <property type="match status" value="1"/>
</dbReference>
<evidence type="ECO:0000256" key="5">
    <source>
        <dbReference type="ARBA" id="ARBA00022741"/>
    </source>
</evidence>
<evidence type="ECO:0000256" key="3">
    <source>
        <dbReference type="ARBA" id="ARBA00005417"/>
    </source>
</evidence>
<protein>
    <submittedName>
        <fullName evidence="13">ATP-binding cassette subfamily B protein</fullName>
    </submittedName>
</protein>
<dbReference type="EMBL" id="JACIJG010000010">
    <property type="protein sequence ID" value="MBB5702903.1"/>
    <property type="molecule type" value="Genomic_DNA"/>
</dbReference>
<organism evidence="13 14">
    <name type="scientific">Brucella daejeonensis</name>
    <dbReference type="NCBI Taxonomy" id="659015"/>
    <lineage>
        <taxon>Bacteria</taxon>
        <taxon>Pseudomonadati</taxon>
        <taxon>Pseudomonadota</taxon>
        <taxon>Alphaproteobacteria</taxon>
        <taxon>Hyphomicrobiales</taxon>
        <taxon>Brucellaceae</taxon>
        <taxon>Brucella/Ochrobactrum group</taxon>
        <taxon>Brucella</taxon>
    </lineage>
</organism>
<dbReference type="InterPro" id="IPR003593">
    <property type="entry name" value="AAA+_ATPase"/>
</dbReference>
<dbReference type="PANTHER" id="PTHR43394">
    <property type="entry name" value="ATP-DEPENDENT PERMEASE MDL1, MITOCHONDRIAL"/>
    <property type="match status" value="1"/>
</dbReference>
<dbReference type="InterPro" id="IPR017871">
    <property type="entry name" value="ABC_transporter-like_CS"/>
</dbReference>
<feature type="transmembrane region" description="Helical" evidence="10">
    <location>
        <begin position="74"/>
        <end position="96"/>
    </location>
</feature>
<dbReference type="PROSITE" id="PS00211">
    <property type="entry name" value="ABC_TRANSPORTER_1"/>
    <property type="match status" value="1"/>
</dbReference>
<comment type="caution">
    <text evidence="13">The sequence shown here is derived from an EMBL/GenBank/DDBJ whole genome shotgun (WGS) entry which is preliminary data.</text>
</comment>
<dbReference type="InterPro" id="IPR011918">
    <property type="entry name" value="ABC_MsbA_ATP-bd"/>
</dbReference>
<dbReference type="InterPro" id="IPR036640">
    <property type="entry name" value="ABC1_TM_sf"/>
</dbReference>
<dbReference type="SMART" id="SM00382">
    <property type="entry name" value="AAA"/>
    <property type="match status" value="1"/>
</dbReference>
<dbReference type="GO" id="GO:0005524">
    <property type="term" value="F:ATP binding"/>
    <property type="evidence" value="ECO:0007669"/>
    <property type="project" value="UniProtKB-KW"/>
</dbReference>
<evidence type="ECO:0000259" key="11">
    <source>
        <dbReference type="PROSITE" id="PS50893"/>
    </source>
</evidence>
<dbReference type="AlphaFoldDB" id="A0A7W9AYH4"/>
<keyword evidence="4 10" id="KW-0812">Transmembrane</keyword>
<keyword evidence="8 10" id="KW-0472">Membrane</keyword>
<evidence type="ECO:0000313" key="14">
    <source>
        <dbReference type="Proteomes" id="UP000555546"/>
    </source>
</evidence>
<name>A0A7W9AYH4_9HYPH</name>
<dbReference type="GO" id="GO:0005886">
    <property type="term" value="C:plasma membrane"/>
    <property type="evidence" value="ECO:0007669"/>
    <property type="project" value="UniProtKB-SubCell"/>
</dbReference>
<keyword evidence="14" id="KW-1185">Reference proteome</keyword>
<comment type="subcellular location">
    <subcellularLocation>
        <location evidence="1">Cell inner membrane</location>
    </subcellularLocation>
    <subcellularLocation>
        <location evidence="2">Cell membrane</location>
        <topology evidence="2">Multi-pass membrane protein</topology>
    </subcellularLocation>
</comment>
<dbReference type="InterPro" id="IPR003439">
    <property type="entry name" value="ABC_transporter-like_ATP-bd"/>
</dbReference>
<keyword evidence="5" id="KW-0547">Nucleotide-binding</keyword>
<dbReference type="NCBIfam" id="TIGR02204">
    <property type="entry name" value="MsbA_rel"/>
    <property type="match status" value="1"/>
</dbReference>
<comment type="similarity">
    <text evidence="3">Belongs to the ABC transporter superfamily.</text>
</comment>
<feature type="domain" description="ABC transmembrane type-1" evidence="12">
    <location>
        <begin position="77"/>
        <end position="359"/>
    </location>
</feature>
<feature type="transmembrane region" description="Helical" evidence="10">
    <location>
        <begin position="298"/>
        <end position="318"/>
    </location>
</feature>
<dbReference type="InterPro" id="IPR027417">
    <property type="entry name" value="P-loop_NTPase"/>
</dbReference>
<evidence type="ECO:0000259" key="12">
    <source>
        <dbReference type="PROSITE" id="PS50929"/>
    </source>
</evidence>
<sequence length="642" mass="68468">MADMKTHYRQAMASKRVGEPIHQAHGNNKGAITRMADRDTEIDMNRELKAEERARRGSLKPLKRMAPFLAPYKGLVAGALFSLVLAAVTTLAVPVALRRMIDHGFTSSNAIFVNNYFGMLVLLALMLALASGLRYFFVISLGERVVADLRNAVFLHVTALSPEFFDRSQSGEIVSRLSADTTQIKSVVGATASVALRNVILGVGALAMMVVTSPKLSALVIAAIPVIVVPLIAFGRSVRRRSRLTQDMLARANAYASEQIGAMRTLQAFTNEKMVVGRFGSAVEKSFQAARSSIQARAILTAFAIFLIFSSIVAVLWFGSRDVLSGAISAGTLGQFVLYAVFAGSSFGALSEVGGELAQAAGATERLVEILDEQPGIAAPARPLAMPEPPRGEIVFDSVHFSYPTRPDAPSLNGLSFTVQPGETVAIVGPSGAGKSTIFSLVMRYYDPQSGRILLDGVALPDADPQAVRSRIATVPQDVAIFATSVRENIGFGRPDASDEEIVAAAKAALAHDFIMALDKGYDTEVGERGVTLSGGQRQRIAIARAILRAAPILLLDEATSALDAESEMLVQKALDGLMADRTTLVVAHRLATVLKADRILVLDHGRIVEEGTHQSLVEKGGIYARLARLQFDAGAGAFAAK</sequence>
<dbReference type="PANTHER" id="PTHR43394:SF1">
    <property type="entry name" value="ATP-BINDING CASSETTE SUB-FAMILY B MEMBER 10, MITOCHONDRIAL"/>
    <property type="match status" value="1"/>
</dbReference>
<evidence type="ECO:0000256" key="1">
    <source>
        <dbReference type="ARBA" id="ARBA00004533"/>
    </source>
</evidence>
<dbReference type="GO" id="GO:0090374">
    <property type="term" value="P:oligopeptide export from mitochondrion"/>
    <property type="evidence" value="ECO:0007669"/>
    <property type="project" value="TreeGrafter"/>
</dbReference>
<proteinExistence type="inferred from homology"/>
<dbReference type="Gene3D" id="1.20.1560.10">
    <property type="entry name" value="ABC transporter type 1, transmembrane domain"/>
    <property type="match status" value="1"/>
</dbReference>
<evidence type="ECO:0000256" key="10">
    <source>
        <dbReference type="SAM" id="Phobius"/>
    </source>
</evidence>
<dbReference type="PROSITE" id="PS50929">
    <property type="entry name" value="ABC_TM1F"/>
    <property type="match status" value="1"/>
</dbReference>